<dbReference type="Proteomes" id="UP000176631">
    <property type="component" value="Unassembled WGS sequence"/>
</dbReference>
<sequence length="345" mass="39603">MFNPHYTITNQILANIKRIADLINELNHRRFPHVVLVELEKTARAVSTYASTSIEGNPLPLTEVKKILKSKPSHVRESEKEVLNYNQALQDLNKKLEEGKVKLSLDLILKIQKQVTEGLLPPFESGLLRQKPVVINDPRTKQVKFLPPDIKDVEPFLKDLIGFVNASRDKIDPLILAGIFHKQMVIIHPFTDGNGRTTRLATKVLLAEMGLNTFNLFSFENYYNRNVTRYFQTVGEFGNYYDLLDKIDFTPWLEYFTEGIIDELLRIQKLLPEVGISPETKLQTYHLKILGFIGEKGFITDSDYAQLGTRAKATRALDFQKLLELGLIERKGKGKATYYILREKQ</sequence>
<organism evidence="6 7">
    <name type="scientific">Candidatus Woykebacteria bacterium RBG_13_40_15</name>
    <dbReference type="NCBI Taxonomy" id="1802593"/>
    <lineage>
        <taxon>Bacteria</taxon>
        <taxon>Candidatus Woykeibacteriota</taxon>
    </lineage>
</organism>
<keyword evidence="2" id="KW-0547">Nucleotide-binding</keyword>
<proteinExistence type="predicted"/>
<protein>
    <recommendedName>
        <fullName evidence="5">Fido domain-containing protein</fullName>
    </recommendedName>
</protein>
<feature type="site" description="Important for autoinhibition of adenylyltransferase activity" evidence="3">
    <location>
        <position position="55"/>
    </location>
</feature>
<accession>A0A1G1W707</accession>
<reference evidence="6 7" key="1">
    <citation type="journal article" date="2016" name="Nat. Commun.">
        <title>Thousands of microbial genomes shed light on interconnected biogeochemical processes in an aquifer system.</title>
        <authorList>
            <person name="Anantharaman K."/>
            <person name="Brown C.T."/>
            <person name="Hug L.A."/>
            <person name="Sharon I."/>
            <person name="Castelle C.J."/>
            <person name="Probst A.J."/>
            <person name="Thomas B.C."/>
            <person name="Singh A."/>
            <person name="Wilkins M.J."/>
            <person name="Karaoz U."/>
            <person name="Brodie E.L."/>
            <person name="Williams K.H."/>
            <person name="Hubbard S.S."/>
            <person name="Banfield J.F."/>
        </authorList>
    </citation>
    <scope>NUCLEOTIDE SEQUENCE [LARGE SCALE GENOMIC DNA]</scope>
</reference>
<feature type="active site" evidence="1">
    <location>
        <position position="188"/>
    </location>
</feature>
<dbReference type="InterPro" id="IPR036597">
    <property type="entry name" value="Fido-like_dom_sf"/>
</dbReference>
<gene>
    <name evidence="6" type="ORF">A2172_04585</name>
</gene>
<keyword evidence="4" id="KW-0175">Coiled coil</keyword>
<evidence type="ECO:0000313" key="7">
    <source>
        <dbReference type="Proteomes" id="UP000176631"/>
    </source>
</evidence>
<comment type="caution">
    <text evidence="6">The sequence shown here is derived from an EMBL/GenBank/DDBJ whole genome shotgun (WGS) entry which is preliminary data.</text>
</comment>
<feature type="binding site" evidence="2">
    <location>
        <begin position="192"/>
        <end position="199"/>
    </location>
    <ligand>
        <name>ATP</name>
        <dbReference type="ChEBI" id="CHEBI:30616"/>
    </ligand>
</feature>
<evidence type="ECO:0000256" key="3">
    <source>
        <dbReference type="PIRSR" id="PIRSR640198-3"/>
    </source>
</evidence>
<dbReference type="Gene3D" id="1.10.10.10">
    <property type="entry name" value="Winged helix-like DNA-binding domain superfamily/Winged helix DNA-binding domain"/>
    <property type="match status" value="1"/>
</dbReference>
<dbReference type="InterPro" id="IPR003812">
    <property type="entry name" value="Fido"/>
</dbReference>
<dbReference type="AlphaFoldDB" id="A0A1G1W707"/>
<evidence type="ECO:0000256" key="1">
    <source>
        <dbReference type="PIRSR" id="PIRSR640198-1"/>
    </source>
</evidence>
<dbReference type="EMBL" id="MHCP01000025">
    <property type="protein sequence ID" value="OGY23466.1"/>
    <property type="molecule type" value="Genomic_DNA"/>
</dbReference>
<name>A0A1G1W707_9BACT</name>
<keyword evidence="2" id="KW-0067">ATP-binding</keyword>
<evidence type="ECO:0000256" key="4">
    <source>
        <dbReference type="SAM" id="Coils"/>
    </source>
</evidence>
<dbReference type="GO" id="GO:0005524">
    <property type="term" value="F:ATP binding"/>
    <property type="evidence" value="ECO:0007669"/>
    <property type="project" value="UniProtKB-KW"/>
</dbReference>
<feature type="coiled-coil region" evidence="4">
    <location>
        <begin position="75"/>
        <end position="102"/>
    </location>
</feature>
<dbReference type="PANTHER" id="PTHR13504:SF38">
    <property type="entry name" value="FIDO DOMAIN-CONTAINING PROTEIN"/>
    <property type="match status" value="1"/>
</dbReference>
<evidence type="ECO:0000259" key="5">
    <source>
        <dbReference type="PROSITE" id="PS51459"/>
    </source>
</evidence>
<evidence type="ECO:0000256" key="2">
    <source>
        <dbReference type="PIRSR" id="PIRSR640198-2"/>
    </source>
</evidence>
<dbReference type="SUPFAM" id="SSF140931">
    <property type="entry name" value="Fic-like"/>
    <property type="match status" value="1"/>
</dbReference>
<feature type="domain" description="Fido" evidence="5">
    <location>
        <begin position="103"/>
        <end position="258"/>
    </location>
</feature>
<dbReference type="InterPro" id="IPR040198">
    <property type="entry name" value="Fido_containing"/>
</dbReference>
<dbReference type="PANTHER" id="PTHR13504">
    <property type="entry name" value="FIDO DOMAIN-CONTAINING PROTEIN DDB_G0283145"/>
    <property type="match status" value="1"/>
</dbReference>
<dbReference type="PROSITE" id="PS51459">
    <property type="entry name" value="FIDO"/>
    <property type="match status" value="1"/>
</dbReference>
<dbReference type="Pfam" id="PF02661">
    <property type="entry name" value="Fic"/>
    <property type="match status" value="1"/>
</dbReference>
<dbReference type="InterPro" id="IPR036388">
    <property type="entry name" value="WH-like_DNA-bd_sf"/>
</dbReference>
<dbReference type="STRING" id="1802593.A2172_04585"/>
<dbReference type="Gene3D" id="1.10.3290.10">
    <property type="entry name" value="Fido-like domain"/>
    <property type="match status" value="1"/>
</dbReference>
<evidence type="ECO:0000313" key="6">
    <source>
        <dbReference type="EMBL" id="OGY23466.1"/>
    </source>
</evidence>